<accession>A0A1B7Z841</accession>
<dbReference type="OrthoDB" id="1412258at2"/>
<dbReference type="AlphaFoldDB" id="A0A1B7Z841"/>
<dbReference type="STRING" id="1836467.BTR34_18175"/>
<evidence type="ECO:0000256" key="1">
    <source>
        <dbReference type="SAM" id="SignalP"/>
    </source>
</evidence>
<proteinExistence type="predicted"/>
<feature type="signal peptide" evidence="1">
    <location>
        <begin position="1"/>
        <end position="20"/>
    </location>
</feature>
<dbReference type="PROSITE" id="PS51257">
    <property type="entry name" value="PROKAR_LIPOPROTEIN"/>
    <property type="match status" value="1"/>
</dbReference>
<dbReference type="EMBL" id="LZFP01000012">
    <property type="protein sequence ID" value="OBR38859.1"/>
    <property type="molecule type" value="Genomic_DNA"/>
</dbReference>
<evidence type="ECO:0000313" key="3">
    <source>
        <dbReference type="Proteomes" id="UP000092164"/>
    </source>
</evidence>
<gene>
    <name evidence="2" type="ORF">A9200_04110</name>
</gene>
<sequence>MKTYNLMVCFVLAFSFVSCDKSSSASSEIEETGIPVNYTVFLSKNNQLSALELSALNGELTVNGELSTFANIPSTYKKFRTSNDISFYYTSNCKGYIQWYNVISNEAMLLEMFNDIEPCAIQITSIAHTDKYVMISYEMDLPGKDSQKVVRIYSKNETSEPYIELILDKKPIDLISSANRLFVLTLNEFVTDEFHLSVFDLSTNEELIELDLGVNAKKLFKNGLEQIIISYPEFHTIIDPVSLDKTYTTYGENSEPNFTTTKDSFLDITGKMYFQKAILDAEIDMVPAIYDFQTNNTVVYLFENFLSESEINVKYNIGSTSAIAHDDNNKYMLIGYQKKNQAGKGGVLRVSTAPELKIIDNINLDGVPQTIFVK</sequence>
<dbReference type="RefSeq" id="WP_157483836.1">
    <property type="nucleotide sequence ID" value="NZ_CP018760.1"/>
</dbReference>
<name>A0A1B7Z841_9FLAO</name>
<evidence type="ECO:0008006" key="4">
    <source>
        <dbReference type="Google" id="ProtNLM"/>
    </source>
</evidence>
<reference evidence="3" key="1">
    <citation type="submission" date="2016-06" db="EMBL/GenBank/DDBJ databases">
        <authorList>
            <person name="Zhan P."/>
        </authorList>
    </citation>
    <scope>NUCLEOTIDE SEQUENCE [LARGE SCALE GENOMIC DNA]</scope>
    <source>
        <strain evidence="3">T28</strain>
    </source>
</reference>
<comment type="caution">
    <text evidence="2">The sequence shown here is derived from an EMBL/GenBank/DDBJ whole genome shotgun (WGS) entry which is preliminary data.</text>
</comment>
<feature type="chain" id="PRO_5008602407" description="Lipoprotein" evidence="1">
    <location>
        <begin position="21"/>
        <end position="374"/>
    </location>
</feature>
<protein>
    <recommendedName>
        <fullName evidence="4">Lipoprotein</fullName>
    </recommendedName>
</protein>
<keyword evidence="3" id="KW-1185">Reference proteome</keyword>
<evidence type="ECO:0000313" key="2">
    <source>
        <dbReference type="EMBL" id="OBR38859.1"/>
    </source>
</evidence>
<keyword evidence="1" id="KW-0732">Signal</keyword>
<organism evidence="2 3">
    <name type="scientific">Maribacter hydrothermalis</name>
    <dbReference type="NCBI Taxonomy" id="1836467"/>
    <lineage>
        <taxon>Bacteria</taxon>
        <taxon>Pseudomonadati</taxon>
        <taxon>Bacteroidota</taxon>
        <taxon>Flavobacteriia</taxon>
        <taxon>Flavobacteriales</taxon>
        <taxon>Flavobacteriaceae</taxon>
        <taxon>Maribacter</taxon>
    </lineage>
</organism>
<dbReference type="Proteomes" id="UP000092164">
    <property type="component" value="Unassembled WGS sequence"/>
</dbReference>